<protein>
    <submittedName>
        <fullName evidence="3">Malate/lactate/ureidoglycolate dehydrogenase, LDH2 family</fullName>
    </submittedName>
</protein>
<accession>A0A1H7ZLK8</accession>
<dbReference type="Pfam" id="PF02615">
    <property type="entry name" value="Ldh_2"/>
    <property type="match status" value="1"/>
</dbReference>
<dbReference type="GO" id="GO:0016491">
    <property type="term" value="F:oxidoreductase activity"/>
    <property type="evidence" value="ECO:0007669"/>
    <property type="project" value="UniProtKB-KW"/>
</dbReference>
<comment type="similarity">
    <text evidence="1">Belongs to the LDH2/MDH2 oxidoreductase family.</text>
</comment>
<dbReference type="Gene3D" id="1.10.1530.10">
    <property type="match status" value="1"/>
</dbReference>
<dbReference type="InterPro" id="IPR036111">
    <property type="entry name" value="Mal/L-sulfo/L-lacto_DH-like_sf"/>
</dbReference>
<dbReference type="EMBL" id="FOBS01000025">
    <property type="protein sequence ID" value="SEM59280.1"/>
    <property type="molecule type" value="Genomic_DNA"/>
</dbReference>
<evidence type="ECO:0000256" key="2">
    <source>
        <dbReference type="ARBA" id="ARBA00023002"/>
    </source>
</evidence>
<dbReference type="InterPro" id="IPR043143">
    <property type="entry name" value="Mal/L-sulf/L-lact_DH-like_NADP"/>
</dbReference>
<evidence type="ECO:0000313" key="4">
    <source>
        <dbReference type="Proteomes" id="UP000198744"/>
    </source>
</evidence>
<dbReference type="InterPro" id="IPR043144">
    <property type="entry name" value="Mal/L-sulf/L-lact_DH-like_ah"/>
</dbReference>
<name>A0A1H7ZLK8_9BACT</name>
<sequence>MKISIKELEELTRRAVKKYGYTDEEVQVIADVMLYAQLRDNNQGVVKLIDKGIPKDPQAGEIVIEKETPISARINGKKNHAMLVVGRAVEIVKEKAKKSGFAIAGTFNTNTSSGAIGYYASRLAAEGLIGFAFGRSPQRVAVYGSYEPVFGTNPLAIAIPSDQAPIVLDMSTAATSYFGLVEAQTAGRSIPADFAYDNEGNPTTDPQKAIAGAIRSFDRSYKGSGLALIGEILAGPLVGAAFCGIGDSKGNWGHLIFAIDPELLTERDTLVSHVSEIIHKVKSTKKLPGVDEILMPGEKESRLARQRRESGLIEIEDNLLAELRAVAGEA</sequence>
<dbReference type="InterPro" id="IPR003767">
    <property type="entry name" value="Malate/L-lactate_DH-like"/>
</dbReference>
<dbReference type="STRING" id="43775.SAMN04489760_1253"/>
<dbReference type="PANTHER" id="PTHR11091">
    <property type="entry name" value="OXIDOREDUCTASE-RELATED"/>
    <property type="match status" value="1"/>
</dbReference>
<dbReference type="AlphaFoldDB" id="A0A1H7ZLK8"/>
<evidence type="ECO:0000256" key="1">
    <source>
        <dbReference type="ARBA" id="ARBA00006056"/>
    </source>
</evidence>
<dbReference type="PANTHER" id="PTHR11091:SF0">
    <property type="entry name" value="MALATE DEHYDROGENASE"/>
    <property type="match status" value="1"/>
</dbReference>
<organism evidence="3 4">
    <name type="scientific">Syntrophus gentianae</name>
    <dbReference type="NCBI Taxonomy" id="43775"/>
    <lineage>
        <taxon>Bacteria</taxon>
        <taxon>Pseudomonadati</taxon>
        <taxon>Thermodesulfobacteriota</taxon>
        <taxon>Syntrophia</taxon>
        <taxon>Syntrophales</taxon>
        <taxon>Syntrophaceae</taxon>
        <taxon>Syntrophus</taxon>
    </lineage>
</organism>
<keyword evidence="4" id="KW-1185">Reference proteome</keyword>
<dbReference type="Proteomes" id="UP000198744">
    <property type="component" value="Unassembled WGS sequence"/>
</dbReference>
<gene>
    <name evidence="3" type="ORF">SAMN04489760_1253</name>
</gene>
<dbReference type="RefSeq" id="WP_093884271.1">
    <property type="nucleotide sequence ID" value="NZ_FOBS01000025.1"/>
</dbReference>
<reference evidence="3 4" key="1">
    <citation type="submission" date="2016-10" db="EMBL/GenBank/DDBJ databases">
        <authorList>
            <person name="de Groot N.N."/>
        </authorList>
    </citation>
    <scope>NUCLEOTIDE SEQUENCE [LARGE SCALE GENOMIC DNA]</scope>
    <source>
        <strain evidence="3 4">DSM 8423</strain>
    </source>
</reference>
<proteinExistence type="inferred from homology"/>
<dbReference type="Gene3D" id="3.30.1370.60">
    <property type="entry name" value="Hypothetical oxidoreductase yiak, domain 2"/>
    <property type="match status" value="1"/>
</dbReference>
<dbReference type="SUPFAM" id="SSF89733">
    <property type="entry name" value="L-sulfolactate dehydrogenase-like"/>
    <property type="match status" value="1"/>
</dbReference>
<dbReference type="OrthoDB" id="924592at2"/>
<keyword evidence="2" id="KW-0560">Oxidoreductase</keyword>
<evidence type="ECO:0000313" key="3">
    <source>
        <dbReference type="EMBL" id="SEM59280.1"/>
    </source>
</evidence>